<comment type="caution">
    <text evidence="2">The sequence shown here is derived from an EMBL/GenBank/DDBJ whole genome shotgun (WGS) entry which is preliminary data.</text>
</comment>
<dbReference type="STRING" id="33881.NS184_10575"/>
<evidence type="ECO:0000256" key="1">
    <source>
        <dbReference type="SAM" id="Phobius"/>
    </source>
</evidence>
<feature type="transmembrane region" description="Helical" evidence="1">
    <location>
        <begin position="159"/>
        <end position="181"/>
    </location>
</feature>
<reference evidence="2 3" key="1">
    <citation type="journal article" date="2016" name="Front. Microbiol.">
        <title>Genomic Resource of Rice Seed Associated Bacteria.</title>
        <authorList>
            <person name="Midha S."/>
            <person name="Bansal K."/>
            <person name="Sharma S."/>
            <person name="Kumar N."/>
            <person name="Patil P.P."/>
            <person name="Chaudhry V."/>
            <person name="Patil P.B."/>
        </authorList>
    </citation>
    <scope>NUCLEOTIDE SEQUENCE [LARGE SCALE GENOMIC DNA]</scope>
    <source>
        <strain evidence="2 3">NS184</strain>
    </source>
</reference>
<organism evidence="2 3">
    <name type="scientific">Curtobacterium luteum</name>
    <dbReference type="NCBI Taxonomy" id="33881"/>
    <lineage>
        <taxon>Bacteria</taxon>
        <taxon>Bacillati</taxon>
        <taxon>Actinomycetota</taxon>
        <taxon>Actinomycetes</taxon>
        <taxon>Micrococcales</taxon>
        <taxon>Microbacteriaceae</taxon>
        <taxon>Curtobacterium</taxon>
    </lineage>
</organism>
<keyword evidence="1" id="KW-0812">Transmembrane</keyword>
<evidence type="ECO:0000313" key="3">
    <source>
        <dbReference type="Proteomes" id="UP000078252"/>
    </source>
</evidence>
<feature type="transmembrane region" description="Helical" evidence="1">
    <location>
        <begin position="43"/>
        <end position="64"/>
    </location>
</feature>
<feature type="transmembrane region" description="Helical" evidence="1">
    <location>
        <begin position="71"/>
        <end position="94"/>
    </location>
</feature>
<protein>
    <submittedName>
        <fullName evidence="2">Uncharacterized protein</fullName>
    </submittedName>
</protein>
<keyword evidence="1" id="KW-1133">Transmembrane helix</keyword>
<dbReference type="AlphaFoldDB" id="A0A175RQX8"/>
<sequence length="199" mass="20115">MNTWIRPGARDAVHGAANAREHAWDAPAAVRTLDAELSTARRFWGGTAAVALAVVGGAVASGVGSAGGAGAVVTVVLIATLLLAGAVWLGVSVLRARHAVVQAFVAWSALAAPLGPASVFTGQLTGKSIARTALAAVLFIAAAFSWSALVPGSGSPDDWAFSLSAVVWAVTFTVALIAVLATEIRGNLARTGRVVRGRR</sequence>
<feature type="transmembrane region" description="Helical" evidence="1">
    <location>
        <begin position="100"/>
        <end position="120"/>
    </location>
</feature>
<proteinExistence type="predicted"/>
<gene>
    <name evidence="2" type="ORF">NS184_10575</name>
</gene>
<name>A0A175RQX8_9MICO</name>
<keyword evidence="1" id="KW-0472">Membrane</keyword>
<dbReference type="RefSeq" id="WP_058726073.1">
    <property type="nucleotide sequence ID" value="NZ_LDQC01000058.1"/>
</dbReference>
<dbReference type="Proteomes" id="UP000078252">
    <property type="component" value="Unassembled WGS sequence"/>
</dbReference>
<feature type="transmembrane region" description="Helical" evidence="1">
    <location>
        <begin position="132"/>
        <end position="153"/>
    </location>
</feature>
<evidence type="ECO:0000313" key="2">
    <source>
        <dbReference type="EMBL" id="KTR05209.1"/>
    </source>
</evidence>
<dbReference type="OrthoDB" id="9981454at2"/>
<dbReference type="EMBL" id="LDQC01000058">
    <property type="protein sequence ID" value="KTR05209.1"/>
    <property type="molecule type" value="Genomic_DNA"/>
</dbReference>
<dbReference type="PATRIC" id="fig|33881.3.peg.2460"/>
<accession>A0A175RQX8</accession>